<dbReference type="PANTHER" id="PTHR30055">
    <property type="entry name" value="HTH-TYPE TRANSCRIPTIONAL REGULATOR RUTR"/>
    <property type="match status" value="1"/>
</dbReference>
<organism evidence="6 7">
    <name type="scientific">Nocardioides panacis</name>
    <dbReference type="NCBI Taxonomy" id="2849501"/>
    <lineage>
        <taxon>Bacteria</taxon>
        <taxon>Bacillati</taxon>
        <taxon>Actinomycetota</taxon>
        <taxon>Actinomycetes</taxon>
        <taxon>Propionibacteriales</taxon>
        <taxon>Nocardioidaceae</taxon>
        <taxon>Nocardioides</taxon>
    </lineage>
</organism>
<dbReference type="InterPro" id="IPR050109">
    <property type="entry name" value="HTH-type_TetR-like_transc_reg"/>
</dbReference>
<feature type="domain" description="HTH tetR-type" evidence="5">
    <location>
        <begin position="20"/>
        <end position="80"/>
    </location>
</feature>
<dbReference type="KEGG" id="nps:KRR39_06445"/>
<accession>A0A975T0N7</accession>
<evidence type="ECO:0000256" key="4">
    <source>
        <dbReference type="PROSITE-ProRule" id="PRU00335"/>
    </source>
</evidence>
<dbReference type="Pfam" id="PF00440">
    <property type="entry name" value="TetR_N"/>
    <property type="match status" value="1"/>
</dbReference>
<gene>
    <name evidence="6" type="ORF">KRR39_06445</name>
</gene>
<protein>
    <submittedName>
        <fullName evidence="6">TetR/AcrR family transcriptional regulator helix-turn-helix transcriptional regulator</fullName>
    </submittedName>
</protein>
<reference evidence="6" key="1">
    <citation type="submission" date="2021-06" db="EMBL/GenBank/DDBJ databases">
        <title>Complete genome sequence of Nocardioides sp. G188.</title>
        <authorList>
            <person name="Im W.-T."/>
        </authorList>
    </citation>
    <scope>NUCLEOTIDE SEQUENCE</scope>
    <source>
        <strain evidence="6">G188</strain>
    </source>
</reference>
<sequence>MPDPVKTRTYRSERRQAQAAATRRAVLLAARDLFVGHGYPGTAVSEVARRAGVSVDTVYASVGRKPQLLLAVHDMVLGGTDEPVPAEQRDYVRAVRDATGARAKIEVYAAALGRLLPGTVPLADALRVAATTDDACRAVWEGLTERRAANMRLFARDLRGTGELRADLTDDQVADLVWSMNGPEYYLLVTSRGGGAEGYAALVTDVWTRTLLAPVDA</sequence>
<evidence type="ECO:0000313" key="6">
    <source>
        <dbReference type="EMBL" id="QWZ09407.1"/>
    </source>
</evidence>
<evidence type="ECO:0000259" key="5">
    <source>
        <dbReference type="PROSITE" id="PS50977"/>
    </source>
</evidence>
<name>A0A975T0N7_9ACTN</name>
<feature type="DNA-binding region" description="H-T-H motif" evidence="4">
    <location>
        <begin position="43"/>
        <end position="62"/>
    </location>
</feature>
<dbReference type="PANTHER" id="PTHR30055:SF234">
    <property type="entry name" value="HTH-TYPE TRANSCRIPTIONAL REGULATOR BETI"/>
    <property type="match status" value="1"/>
</dbReference>
<dbReference type="GO" id="GO:0000976">
    <property type="term" value="F:transcription cis-regulatory region binding"/>
    <property type="evidence" value="ECO:0007669"/>
    <property type="project" value="TreeGrafter"/>
</dbReference>
<proteinExistence type="predicted"/>
<dbReference type="GO" id="GO:0003700">
    <property type="term" value="F:DNA-binding transcription factor activity"/>
    <property type="evidence" value="ECO:0007669"/>
    <property type="project" value="TreeGrafter"/>
</dbReference>
<dbReference type="RefSeq" id="WP_216941253.1">
    <property type="nucleotide sequence ID" value="NZ_CP077062.1"/>
</dbReference>
<evidence type="ECO:0000256" key="2">
    <source>
        <dbReference type="ARBA" id="ARBA00023125"/>
    </source>
</evidence>
<evidence type="ECO:0000256" key="1">
    <source>
        <dbReference type="ARBA" id="ARBA00023015"/>
    </source>
</evidence>
<evidence type="ECO:0000256" key="3">
    <source>
        <dbReference type="ARBA" id="ARBA00023163"/>
    </source>
</evidence>
<keyword evidence="2 4" id="KW-0238">DNA-binding</keyword>
<dbReference type="EMBL" id="CP077062">
    <property type="protein sequence ID" value="QWZ09407.1"/>
    <property type="molecule type" value="Genomic_DNA"/>
</dbReference>
<keyword evidence="3" id="KW-0804">Transcription</keyword>
<dbReference type="Proteomes" id="UP000683575">
    <property type="component" value="Chromosome"/>
</dbReference>
<evidence type="ECO:0000313" key="7">
    <source>
        <dbReference type="Proteomes" id="UP000683575"/>
    </source>
</evidence>
<keyword evidence="7" id="KW-1185">Reference proteome</keyword>
<dbReference type="AlphaFoldDB" id="A0A975T0N7"/>
<keyword evidence="1" id="KW-0805">Transcription regulation</keyword>
<dbReference type="InterPro" id="IPR001647">
    <property type="entry name" value="HTH_TetR"/>
</dbReference>
<dbReference type="PROSITE" id="PS50977">
    <property type="entry name" value="HTH_TETR_2"/>
    <property type="match status" value="1"/>
</dbReference>